<evidence type="ECO:0000256" key="1">
    <source>
        <dbReference type="SAM" id="Phobius"/>
    </source>
</evidence>
<feature type="transmembrane region" description="Helical" evidence="1">
    <location>
        <begin position="98"/>
        <end position="116"/>
    </location>
</feature>
<dbReference type="PANTHER" id="PTHR31061">
    <property type="entry name" value="LD22376P"/>
    <property type="match status" value="1"/>
</dbReference>
<feature type="transmembrane region" description="Helical" evidence="1">
    <location>
        <begin position="355"/>
        <end position="376"/>
    </location>
</feature>
<comment type="caution">
    <text evidence="2">The sequence shown here is derived from an EMBL/GenBank/DDBJ whole genome shotgun (WGS) entry which is preliminary data.</text>
</comment>
<accession>A0A4S4D3E3</accession>
<dbReference type="PANTHER" id="PTHR31061:SF5">
    <property type="entry name" value="HEPARAN-ALPHA-GLUCOSAMINIDE N-ACETYLTRANSFERASE CATALYTIC DOMAIN-CONTAINING PROTEIN"/>
    <property type="match status" value="1"/>
</dbReference>
<feature type="transmembrane region" description="Helical" evidence="1">
    <location>
        <begin position="454"/>
        <end position="475"/>
    </location>
</feature>
<dbReference type="Proteomes" id="UP000306102">
    <property type="component" value="Unassembled WGS sequence"/>
</dbReference>
<keyword evidence="1" id="KW-0812">Transmembrane</keyword>
<feature type="transmembrane region" description="Helical" evidence="1">
    <location>
        <begin position="128"/>
        <end position="147"/>
    </location>
</feature>
<organism evidence="2 3">
    <name type="scientific">Camellia sinensis var. sinensis</name>
    <name type="common">China tea</name>
    <dbReference type="NCBI Taxonomy" id="542762"/>
    <lineage>
        <taxon>Eukaryota</taxon>
        <taxon>Viridiplantae</taxon>
        <taxon>Streptophyta</taxon>
        <taxon>Embryophyta</taxon>
        <taxon>Tracheophyta</taxon>
        <taxon>Spermatophyta</taxon>
        <taxon>Magnoliopsida</taxon>
        <taxon>eudicotyledons</taxon>
        <taxon>Gunneridae</taxon>
        <taxon>Pentapetalae</taxon>
        <taxon>asterids</taxon>
        <taxon>Ericales</taxon>
        <taxon>Theaceae</taxon>
        <taxon>Camellia</taxon>
    </lineage>
</organism>
<gene>
    <name evidence="2" type="ORF">TEA_022324</name>
</gene>
<feature type="transmembrane region" description="Helical" evidence="1">
    <location>
        <begin position="167"/>
        <end position="186"/>
    </location>
</feature>
<proteinExistence type="predicted"/>
<dbReference type="EMBL" id="SDRB02012726">
    <property type="protein sequence ID" value="THF96830.1"/>
    <property type="molecule type" value="Genomic_DNA"/>
</dbReference>
<reference evidence="2 3" key="1">
    <citation type="journal article" date="2018" name="Proc. Natl. Acad. Sci. U.S.A.">
        <title>Draft genome sequence of Camellia sinensis var. sinensis provides insights into the evolution of the tea genome and tea quality.</title>
        <authorList>
            <person name="Wei C."/>
            <person name="Yang H."/>
            <person name="Wang S."/>
            <person name="Zhao J."/>
            <person name="Liu C."/>
            <person name="Gao L."/>
            <person name="Xia E."/>
            <person name="Lu Y."/>
            <person name="Tai Y."/>
            <person name="She G."/>
            <person name="Sun J."/>
            <person name="Cao H."/>
            <person name="Tong W."/>
            <person name="Gao Q."/>
            <person name="Li Y."/>
            <person name="Deng W."/>
            <person name="Jiang X."/>
            <person name="Wang W."/>
            <person name="Chen Q."/>
            <person name="Zhang S."/>
            <person name="Li H."/>
            <person name="Wu J."/>
            <person name="Wang P."/>
            <person name="Li P."/>
            <person name="Shi C."/>
            <person name="Zheng F."/>
            <person name="Jian J."/>
            <person name="Huang B."/>
            <person name="Shan D."/>
            <person name="Shi M."/>
            <person name="Fang C."/>
            <person name="Yue Y."/>
            <person name="Li F."/>
            <person name="Li D."/>
            <person name="Wei S."/>
            <person name="Han B."/>
            <person name="Jiang C."/>
            <person name="Yin Y."/>
            <person name="Xia T."/>
            <person name="Zhang Z."/>
            <person name="Bennetzen J.L."/>
            <person name="Zhao S."/>
            <person name="Wan X."/>
        </authorList>
    </citation>
    <scope>NUCLEOTIDE SEQUENCE [LARGE SCALE GENOMIC DNA]</scope>
    <source>
        <strain evidence="3">cv. Shuchazao</strain>
        <tissue evidence="2">Leaf</tissue>
    </source>
</reference>
<evidence type="ECO:0008006" key="4">
    <source>
        <dbReference type="Google" id="ProtNLM"/>
    </source>
</evidence>
<evidence type="ECO:0000313" key="3">
    <source>
        <dbReference type="Proteomes" id="UP000306102"/>
    </source>
</evidence>
<feature type="transmembrane region" description="Helical" evidence="1">
    <location>
        <begin position="502"/>
        <end position="521"/>
    </location>
</feature>
<dbReference type="AlphaFoldDB" id="A0A4S4D3E3"/>
<protein>
    <recommendedName>
        <fullName evidence="4">Heparan-alpha-glucosaminide N-acetyltransferase catalytic domain-containing protein</fullName>
    </recommendedName>
</protein>
<dbReference type="STRING" id="542762.A0A4S4D3E3"/>
<keyword evidence="1" id="KW-0472">Membrane</keyword>
<feature type="transmembrane region" description="Helical" evidence="1">
    <location>
        <begin position="388"/>
        <end position="405"/>
    </location>
</feature>
<sequence length="530" mass="60530">MVDPRRVEEGFGHTPLDVEMYHDHDSHHQKNEEARIDDVDHGMDNEKEQTIITQYDQTVEEGKKDEQPPPVMILVDDAGEAYPPIDHSPWNGCTLADFVLPFFLFIVGVAIAFALKKIPVVKDAVKKIIIRTLKLLFWGIILQGGYSHAPDDLSYGVDMKQIRWCGILQRIALVYLVVALIETFTTKLRPSVLDPGHFSIFTAYKWQWLGGFVVFLIYIVNVNRIALVYLVVALIETFTTKLRPTVLDPGHFSIFTAYKWQWLGRFVVFLIYMITTYALYVPDWSFMVKCGMRGHLGPACNAVGYVDRQVWGINHLYMQPVWIRLKACTFSSPDTGPLRADAPNWCRALFEPEGLLSSISAIVSGIIGIHYGHILIHFKGHSERLKQWVSMGLGLLIVGIILHFTDGESHETHLEMVYKTTMSEGSNFSILYILIDVWGLRTPFLFLEWIGMNAMLVFVMAAQGIFAAFINGWYYKTPNNSLVHWIQKHVFVDVWKSQRVGTLLYVIFAEITFWGVVAGVLHKLGIYWKL</sequence>
<keyword evidence="1" id="KW-1133">Transmembrane helix</keyword>
<name>A0A4S4D3E3_CAMSN</name>
<feature type="transmembrane region" description="Helical" evidence="1">
    <location>
        <begin position="425"/>
        <end position="447"/>
    </location>
</feature>
<feature type="transmembrane region" description="Helical" evidence="1">
    <location>
        <begin position="262"/>
        <end position="280"/>
    </location>
</feature>
<keyword evidence="3" id="KW-1185">Reference proteome</keyword>
<evidence type="ECO:0000313" key="2">
    <source>
        <dbReference type="EMBL" id="THF96830.1"/>
    </source>
</evidence>